<evidence type="ECO:0000313" key="2">
    <source>
        <dbReference type="Proteomes" id="UP000037237"/>
    </source>
</evidence>
<reference evidence="1 2" key="1">
    <citation type="submission" date="2015-06" db="EMBL/GenBank/DDBJ databases">
        <title>New insights into the roles of widespread benthic archaea in carbon and nitrogen cycling.</title>
        <authorList>
            <person name="Lazar C.S."/>
            <person name="Baker B.J."/>
            <person name="Seitz K.W."/>
            <person name="Hyde A.S."/>
            <person name="Dick G.J."/>
            <person name="Hinrichs K.-U."/>
            <person name="Teske A.P."/>
        </authorList>
    </citation>
    <scope>NUCLEOTIDE SEQUENCE [LARGE SCALE GENOMIC DNA]</scope>
    <source>
        <strain evidence="1">SG8-32-1</strain>
    </source>
</reference>
<comment type="caution">
    <text evidence="1">The sequence shown here is derived from an EMBL/GenBank/DDBJ whole genome shotgun (WGS) entry which is preliminary data.</text>
</comment>
<sequence>MTTEPIESLLPKIMKRYNKHPLGWNVFRDYKGNFLVLGPNDGYMLKMIPLNPQEHTGVGIKIDDSNEMQRLVEGAPLYGFRPLSTKQTERLVNSLSQGEKQQRLISKLLEKNPVSIPELEKKKSNAILGGPFIGHPDLSNISESQRELEKKLKIESLKLFRKKYSYRASIYG</sequence>
<name>A0A0M0BWM7_9ARCH</name>
<proteinExistence type="predicted"/>
<protein>
    <submittedName>
        <fullName evidence="1">Uncharacterized protein</fullName>
    </submittedName>
</protein>
<evidence type="ECO:0000313" key="1">
    <source>
        <dbReference type="EMBL" id="KON32780.1"/>
    </source>
</evidence>
<dbReference type="Proteomes" id="UP000037237">
    <property type="component" value="Unassembled WGS sequence"/>
</dbReference>
<organism evidence="1 2">
    <name type="scientific">miscellaneous Crenarchaeota group-1 archaeon SG8-32-1</name>
    <dbReference type="NCBI Taxonomy" id="1685124"/>
    <lineage>
        <taxon>Archaea</taxon>
        <taxon>Candidatus Bathyarchaeota</taxon>
        <taxon>MCG-1</taxon>
    </lineage>
</organism>
<accession>A0A0M0BWM7</accession>
<dbReference type="EMBL" id="LFWU01000053">
    <property type="protein sequence ID" value="KON32780.1"/>
    <property type="molecule type" value="Genomic_DNA"/>
</dbReference>
<dbReference type="AlphaFoldDB" id="A0A0M0BWM7"/>
<gene>
    <name evidence="1" type="ORF">AC477_02455</name>
</gene>